<dbReference type="OrthoDB" id="3205825at2759"/>
<feature type="transmembrane region" description="Helical" evidence="2">
    <location>
        <begin position="66"/>
        <end position="91"/>
    </location>
</feature>
<name>M7SP45_EUTLA</name>
<feature type="transmembrane region" description="Helical" evidence="2">
    <location>
        <begin position="111"/>
        <end position="131"/>
    </location>
</feature>
<feature type="compositionally biased region" description="Basic and acidic residues" evidence="1">
    <location>
        <begin position="396"/>
        <end position="407"/>
    </location>
</feature>
<feature type="region of interest" description="Disordered" evidence="1">
    <location>
        <begin position="348"/>
        <end position="414"/>
    </location>
</feature>
<keyword evidence="2" id="KW-1133">Transmembrane helix</keyword>
<keyword evidence="4" id="KW-1185">Reference proteome</keyword>
<sequence length="414" mass="46468">MAPLSDPDPVDVFKPEWYKDDPVTNLDMNVVSIFWGMALMLAVFTFSKAARQTARSWARHRRITAYVAMIWGAWIMNVTPSIIQFLMQIIINRVSLLMDDPAKIRRLKWGVFFVILALTVSVVIIWIPASLQISGAWHELNAVWDRAKQAVLMIMDVGLNGYFLHCVRNRLIANGLTKYRSLFRLNILMVFIVIALDATFIGLMSLDLSTAYLQFQPVAYLSKLYIEMSMAELIRKIVKSTNELNRVAYFSTINGVAVTASNNAPPFALSPPATPTPGLRLNGTPSGGGGSLYRPNHIARQQPSSSSYLKSDIELGVVETDHHHHHHHHMGRPSSLLSPVRNFYTKTTTTAAVPEVQQRQDTDTDMDMDLDLDDRGDQARGGSETSSTVPLRHPRTRMEQESRDDIRGTYSLGV</sequence>
<evidence type="ECO:0000313" key="4">
    <source>
        <dbReference type="Proteomes" id="UP000012174"/>
    </source>
</evidence>
<organism evidence="3 4">
    <name type="scientific">Eutypa lata (strain UCR-EL1)</name>
    <name type="common">Grapevine dieback disease fungus</name>
    <name type="synonym">Eutypa armeniacae</name>
    <dbReference type="NCBI Taxonomy" id="1287681"/>
    <lineage>
        <taxon>Eukaryota</taxon>
        <taxon>Fungi</taxon>
        <taxon>Dikarya</taxon>
        <taxon>Ascomycota</taxon>
        <taxon>Pezizomycotina</taxon>
        <taxon>Sordariomycetes</taxon>
        <taxon>Xylariomycetidae</taxon>
        <taxon>Xylariales</taxon>
        <taxon>Diatrypaceae</taxon>
        <taxon>Eutypa</taxon>
    </lineage>
</organism>
<feature type="compositionally biased region" description="Acidic residues" evidence="1">
    <location>
        <begin position="363"/>
        <end position="372"/>
    </location>
</feature>
<protein>
    <submittedName>
        <fullName evidence="3">Uncharacterized protein</fullName>
    </submittedName>
</protein>
<proteinExistence type="predicted"/>
<gene>
    <name evidence="3" type="ORF">UCREL1_6803</name>
</gene>
<dbReference type="AlphaFoldDB" id="M7SP45"/>
<dbReference type="KEGG" id="ela:UCREL1_6803"/>
<evidence type="ECO:0000256" key="2">
    <source>
        <dbReference type="SAM" id="Phobius"/>
    </source>
</evidence>
<reference evidence="4" key="1">
    <citation type="journal article" date="2013" name="Genome Announc.">
        <title>Draft genome sequence of the grapevine dieback fungus Eutypa lata UCR-EL1.</title>
        <authorList>
            <person name="Blanco-Ulate B."/>
            <person name="Rolshausen P.E."/>
            <person name="Cantu D."/>
        </authorList>
    </citation>
    <scope>NUCLEOTIDE SEQUENCE [LARGE SCALE GENOMIC DNA]</scope>
    <source>
        <strain evidence="4">UCR-EL1</strain>
    </source>
</reference>
<dbReference type="HOGENOM" id="CLU_663980_0_0_1"/>
<dbReference type="Proteomes" id="UP000012174">
    <property type="component" value="Unassembled WGS sequence"/>
</dbReference>
<keyword evidence="2" id="KW-0472">Membrane</keyword>
<evidence type="ECO:0000313" key="3">
    <source>
        <dbReference type="EMBL" id="EMR66218.1"/>
    </source>
</evidence>
<dbReference type="PANTHER" id="PTHR35179:SF1">
    <property type="entry name" value="INTEGRAL MEMBRANE PROTEIN"/>
    <property type="match status" value="1"/>
</dbReference>
<accession>M7SP45</accession>
<evidence type="ECO:0000256" key="1">
    <source>
        <dbReference type="SAM" id="MobiDB-lite"/>
    </source>
</evidence>
<feature type="transmembrane region" description="Helical" evidence="2">
    <location>
        <begin position="185"/>
        <end position="206"/>
    </location>
</feature>
<dbReference type="PANTHER" id="PTHR35179">
    <property type="entry name" value="PROTEIN CBG02620"/>
    <property type="match status" value="1"/>
</dbReference>
<feature type="region of interest" description="Disordered" evidence="1">
    <location>
        <begin position="272"/>
        <end position="307"/>
    </location>
</feature>
<dbReference type="eggNOG" id="ENOG502S67X">
    <property type="taxonomic scope" value="Eukaryota"/>
</dbReference>
<feature type="transmembrane region" description="Helical" evidence="2">
    <location>
        <begin position="28"/>
        <end position="46"/>
    </location>
</feature>
<dbReference type="EMBL" id="KB706696">
    <property type="protein sequence ID" value="EMR66218.1"/>
    <property type="molecule type" value="Genomic_DNA"/>
</dbReference>
<keyword evidence="2" id="KW-0812">Transmembrane</keyword>